<proteinExistence type="predicted"/>
<dbReference type="AlphaFoldDB" id="A0A1I3EG24"/>
<keyword evidence="2" id="KW-1185">Reference proteome</keyword>
<reference evidence="2" key="1">
    <citation type="submission" date="2016-10" db="EMBL/GenBank/DDBJ databases">
        <authorList>
            <person name="Varghese N."/>
            <person name="Submissions S."/>
        </authorList>
    </citation>
    <scope>NUCLEOTIDE SEQUENCE [LARGE SCALE GENOMIC DNA]</scope>
    <source>
        <strain evidence="2">DSM 26348</strain>
    </source>
</reference>
<accession>A0A1I3EG24</accession>
<gene>
    <name evidence="1" type="ORF">SAMN05421753_104204</name>
</gene>
<evidence type="ECO:0000313" key="1">
    <source>
        <dbReference type="EMBL" id="SFH97823.1"/>
    </source>
</evidence>
<dbReference type="STRING" id="1576369.SAMN05421753_104204"/>
<organism evidence="1 2">
    <name type="scientific">Planctomicrobium piriforme</name>
    <dbReference type="NCBI Taxonomy" id="1576369"/>
    <lineage>
        <taxon>Bacteria</taxon>
        <taxon>Pseudomonadati</taxon>
        <taxon>Planctomycetota</taxon>
        <taxon>Planctomycetia</taxon>
        <taxon>Planctomycetales</taxon>
        <taxon>Planctomycetaceae</taxon>
        <taxon>Planctomicrobium</taxon>
    </lineage>
</organism>
<evidence type="ECO:0000313" key="2">
    <source>
        <dbReference type="Proteomes" id="UP000199518"/>
    </source>
</evidence>
<protein>
    <submittedName>
        <fullName evidence="1">Uncharacterized protein</fullName>
    </submittedName>
</protein>
<name>A0A1I3EG24_9PLAN</name>
<dbReference type="Proteomes" id="UP000199518">
    <property type="component" value="Unassembled WGS sequence"/>
</dbReference>
<sequence length="83" mass="9216">MTYNNQNGIWLPKPKPEPYRAPTQTAEYHVAHAACPQCVGTRHERTCMGCIGDEDRNSSKCLDCGWIGIVHDCVPVKTVGETE</sequence>
<dbReference type="EMBL" id="FOQD01000004">
    <property type="protein sequence ID" value="SFH97823.1"/>
    <property type="molecule type" value="Genomic_DNA"/>
</dbReference>